<dbReference type="OrthoDB" id="4414894at2759"/>
<sequence length="527" mass="60725">MKKLLNLQPLRLWGKFRDVELYLEMHGQEILRFLLFVAHPQFFFYHGSFTESGLRFRETQAKRQDLYLTVASKLGGVKIAPHFYECVHRPALYGQFDKFSRSLVVQLEAEADTQLRAAFPIRYEEIESSAKIFSDASEPEKANTPDPVIQHLTLSETIERDSRKECSRRRSQFVNLSQALIEAVGQIFVDSLSLRSLAQGKFILDTGSEWDEASELDQLPVPILTWIQDQDGLKIDQIPISSKEELFVAYDLLSPTGYKSTNMSLITVALKVATWYVSKVKKRRHPSVQDLIVPGVPPYNIMQRKCAKCGDRVLDDAFACFARADPRKYVIWYRRYGCGRHSCRPDGMGFANLVPLDQNQGYRVATRKSLQCLRTGGWEEYLLRCTPQERSDVQQIVQTICKGCRKQPFEDKQPRWTSQIPSRYVIPVRGCNGCKERFSSFIPIDAGVHTITKAALSKKWKDLKTGGIEPADYPRRPDILWSRKTHLTKLKELEYARDLSLQEEAELKLPPSLKRKRNFNSKNRVRH</sequence>
<dbReference type="AlphaFoldDB" id="A0A7R7XRR3"/>
<proteinExistence type="predicted"/>
<reference evidence="1" key="1">
    <citation type="submission" date="2021-01" db="EMBL/GenBank/DDBJ databases">
        <authorList>
            <consortium name="Aspergillus puulaauensis MK2 genome sequencing consortium"/>
            <person name="Kazuki M."/>
            <person name="Futagami T."/>
        </authorList>
    </citation>
    <scope>NUCLEOTIDE SEQUENCE</scope>
    <source>
        <strain evidence="1">MK2</strain>
    </source>
</reference>
<organism evidence="1 2">
    <name type="scientific">Aspergillus puulaauensis</name>
    <dbReference type="NCBI Taxonomy" id="1220207"/>
    <lineage>
        <taxon>Eukaryota</taxon>
        <taxon>Fungi</taxon>
        <taxon>Dikarya</taxon>
        <taxon>Ascomycota</taxon>
        <taxon>Pezizomycotina</taxon>
        <taxon>Eurotiomycetes</taxon>
        <taxon>Eurotiomycetidae</taxon>
        <taxon>Eurotiales</taxon>
        <taxon>Aspergillaceae</taxon>
        <taxon>Aspergillus</taxon>
    </lineage>
</organism>
<keyword evidence="2" id="KW-1185">Reference proteome</keyword>
<gene>
    <name evidence="1" type="ORF">APUU_50389S</name>
</gene>
<evidence type="ECO:0000313" key="1">
    <source>
        <dbReference type="EMBL" id="BCS25678.1"/>
    </source>
</evidence>
<evidence type="ECO:0000313" key="2">
    <source>
        <dbReference type="Proteomes" id="UP000654913"/>
    </source>
</evidence>
<accession>A0A7R7XRR3</accession>
<dbReference type="Proteomes" id="UP000654913">
    <property type="component" value="Chromosome 5"/>
</dbReference>
<name>A0A7R7XRR3_9EURO</name>
<dbReference type="GeneID" id="64975683"/>
<protein>
    <submittedName>
        <fullName evidence="1">Uncharacterized protein</fullName>
    </submittedName>
</protein>
<reference evidence="1" key="2">
    <citation type="submission" date="2021-02" db="EMBL/GenBank/DDBJ databases">
        <title>Aspergillus puulaauensis MK2 genome sequence.</title>
        <authorList>
            <person name="Futagami T."/>
            <person name="Mori K."/>
            <person name="Kadooka C."/>
            <person name="Tanaka T."/>
        </authorList>
    </citation>
    <scope>NUCLEOTIDE SEQUENCE</scope>
    <source>
        <strain evidence="1">MK2</strain>
    </source>
</reference>
<dbReference type="KEGG" id="apuu:APUU_50389S"/>
<dbReference type="EMBL" id="AP024447">
    <property type="protein sequence ID" value="BCS25678.1"/>
    <property type="molecule type" value="Genomic_DNA"/>
</dbReference>
<dbReference type="RefSeq" id="XP_041557872.1">
    <property type="nucleotide sequence ID" value="XM_041705381.1"/>
</dbReference>